<dbReference type="InterPro" id="IPR051209">
    <property type="entry name" value="FAD-bind_Monooxygenase_sf"/>
</dbReference>
<reference evidence="4 5" key="1">
    <citation type="journal article" date="2014" name="Antonie Van Leeuwenhoek">
        <title>Hyphomonas beringensis sp. nov. and Hyphomonas chukchiensis sp. nov., isolated from surface seawater of the Bering Sea and Chukchi Sea.</title>
        <authorList>
            <person name="Li C."/>
            <person name="Lai Q."/>
            <person name="Li G."/>
            <person name="Dong C."/>
            <person name="Wang J."/>
            <person name="Liao Y."/>
            <person name="Shao Z."/>
        </authorList>
    </citation>
    <scope>NUCLEOTIDE SEQUENCE [LARGE SCALE GENOMIC DNA]</scope>
    <source>
        <strain evidence="4 5">PS728</strain>
    </source>
</reference>
<dbReference type="GO" id="GO:0050660">
    <property type="term" value="F:flavin adenine dinucleotide binding"/>
    <property type="evidence" value="ECO:0007669"/>
    <property type="project" value="InterPro"/>
</dbReference>
<dbReference type="Pfam" id="PF00743">
    <property type="entry name" value="FMO-like"/>
    <property type="match status" value="1"/>
</dbReference>
<dbReference type="SUPFAM" id="SSF51905">
    <property type="entry name" value="FAD/NAD(P)-binding domain"/>
    <property type="match status" value="1"/>
</dbReference>
<name>A0A062V4Q0_9PROT</name>
<evidence type="ECO:0000256" key="2">
    <source>
        <dbReference type="ARBA" id="ARBA00022827"/>
    </source>
</evidence>
<dbReference type="PANTHER" id="PTHR42877">
    <property type="entry name" value="L-ORNITHINE N(5)-MONOOXYGENASE-RELATED"/>
    <property type="match status" value="1"/>
</dbReference>
<dbReference type="eggNOG" id="COG2072">
    <property type="taxonomic scope" value="Bacteria"/>
</dbReference>
<evidence type="ECO:0000313" key="4">
    <source>
        <dbReference type="EMBL" id="KCZ96899.1"/>
    </source>
</evidence>
<evidence type="ECO:0000313" key="5">
    <source>
        <dbReference type="Proteomes" id="UP000027100"/>
    </source>
</evidence>
<gene>
    <name evidence="4" type="ORF">HPO_17544</name>
</gene>
<comment type="caution">
    <text evidence="4">The sequence shown here is derived from an EMBL/GenBank/DDBJ whole genome shotgun (WGS) entry which is preliminary data.</text>
</comment>
<organism evidence="4 5">
    <name type="scientific">Hyphomonas polymorpha PS728</name>
    <dbReference type="NCBI Taxonomy" id="1280954"/>
    <lineage>
        <taxon>Bacteria</taxon>
        <taxon>Pseudomonadati</taxon>
        <taxon>Pseudomonadota</taxon>
        <taxon>Alphaproteobacteria</taxon>
        <taxon>Hyphomonadales</taxon>
        <taxon>Hyphomonadaceae</taxon>
        <taxon>Hyphomonas</taxon>
    </lineage>
</organism>
<dbReference type="InterPro" id="IPR020946">
    <property type="entry name" value="Flavin_mOase-like"/>
</dbReference>
<proteinExistence type="predicted"/>
<keyword evidence="4" id="KW-0503">Monooxygenase</keyword>
<dbReference type="GO" id="GO:0050661">
    <property type="term" value="F:NADP binding"/>
    <property type="evidence" value="ECO:0007669"/>
    <property type="project" value="InterPro"/>
</dbReference>
<accession>A0A062V4Q0</accession>
<dbReference type="EMBL" id="ARYM01000030">
    <property type="protein sequence ID" value="KCZ96899.1"/>
    <property type="molecule type" value="Genomic_DNA"/>
</dbReference>
<dbReference type="OrthoDB" id="312624at2"/>
<dbReference type="GO" id="GO:0004499">
    <property type="term" value="F:N,N-dimethylaniline monooxygenase activity"/>
    <property type="evidence" value="ECO:0007669"/>
    <property type="project" value="InterPro"/>
</dbReference>
<evidence type="ECO:0000256" key="3">
    <source>
        <dbReference type="ARBA" id="ARBA00023002"/>
    </source>
</evidence>
<keyword evidence="2" id="KW-0274">FAD</keyword>
<sequence>MDTTVSKSTTRIAILGAGMSGLGAAAKLKEAGYSVIDIFEKSGGVGGTWRDNTYPGCGCDVPSHLYSYSFELNPDWDYKWSLQPQILKYFEDFADKYDVRRHCRFNTEITDCRWNDAANTWTLTDRAGKTYTADVLISGLGQLNIPHTPNFPGLDTFKGAAFHSARWDHSVDLKGKTVAVIGNGPSAVQFVPEIQKVVGKMLSFQRSPAWCRPRGQRAYDAKAKKYFAGADWRINWYRWRIRAFADFGFGAFLQKSPMGLANSMKKMCQKHLEDQVKDPVLREKLTPDFEPGCKRILISDDYYPALCQPNVELLRQGIKAVTPDGVIGEDGQEYKCDVIIWATGFQSTEFLTPMEVYGRNGLSLNQAWKDGAEAFKGLAVSGFPNFFMLYGPNTNLGHNSIILMVEHQIHYMIQCIDKIAEKGVAAIDVTPSAMTAYNVRVQSEIAKTVWASDCHSWYKNEAGKVTNNWYGKTTDYKKETRHPDWTDFEVVEG</sequence>
<keyword evidence="5" id="KW-1185">Reference proteome</keyword>
<dbReference type="AlphaFoldDB" id="A0A062V4Q0"/>
<dbReference type="Gene3D" id="3.50.50.60">
    <property type="entry name" value="FAD/NAD(P)-binding domain"/>
    <property type="match status" value="2"/>
</dbReference>
<dbReference type="Proteomes" id="UP000027100">
    <property type="component" value="Unassembled WGS sequence"/>
</dbReference>
<evidence type="ECO:0000256" key="1">
    <source>
        <dbReference type="ARBA" id="ARBA00022630"/>
    </source>
</evidence>
<dbReference type="InterPro" id="IPR036188">
    <property type="entry name" value="FAD/NAD-bd_sf"/>
</dbReference>
<protein>
    <submittedName>
        <fullName evidence="4">Putative 4-hydroxyacetophenone monooxygenase</fullName>
    </submittedName>
</protein>
<dbReference type="PRINTS" id="PR00419">
    <property type="entry name" value="ADXRDTASE"/>
</dbReference>
<keyword evidence="1" id="KW-0285">Flavoprotein</keyword>
<dbReference type="PATRIC" id="fig|1280954.3.peg.3536"/>
<dbReference type="STRING" id="1280954.HPO_17544"/>
<dbReference type="PANTHER" id="PTHR42877:SF4">
    <property type="entry name" value="FAD_NAD(P)-BINDING DOMAIN-CONTAINING PROTEIN-RELATED"/>
    <property type="match status" value="1"/>
</dbReference>
<keyword evidence="3" id="KW-0560">Oxidoreductase</keyword>